<dbReference type="PANTHER" id="PTHR19143:SF458">
    <property type="entry name" value="FIBRINOGEN C-TERMINAL DOMAIN-CONTAINING PROTEIN-RELATED"/>
    <property type="match status" value="1"/>
</dbReference>
<accession>A0A9Q1BVK8</accession>
<dbReference type="InterPro" id="IPR036056">
    <property type="entry name" value="Fibrinogen-like_C"/>
</dbReference>
<dbReference type="InterPro" id="IPR000742">
    <property type="entry name" value="EGF"/>
</dbReference>
<dbReference type="Pfam" id="PF00147">
    <property type="entry name" value="Fibrinogen_C"/>
    <property type="match status" value="2"/>
</dbReference>
<dbReference type="PROSITE" id="PS51406">
    <property type="entry name" value="FIBRINOGEN_C_2"/>
    <property type="match status" value="2"/>
</dbReference>
<dbReference type="Gene3D" id="2.10.25.10">
    <property type="entry name" value="Laminin"/>
    <property type="match status" value="1"/>
</dbReference>
<evidence type="ECO:0000259" key="2">
    <source>
        <dbReference type="PROSITE" id="PS51406"/>
    </source>
</evidence>
<feature type="domain" description="Fibrinogen C-terminal" evidence="2">
    <location>
        <begin position="261"/>
        <end position="483"/>
    </location>
</feature>
<dbReference type="InterPro" id="IPR002181">
    <property type="entry name" value="Fibrinogen_a/b/g_C_dom"/>
</dbReference>
<dbReference type="SMART" id="SM00186">
    <property type="entry name" value="FBG"/>
    <property type="match status" value="2"/>
</dbReference>
<dbReference type="AlphaFoldDB" id="A0A9Q1BVK8"/>
<evidence type="ECO:0000313" key="4">
    <source>
        <dbReference type="Proteomes" id="UP001152320"/>
    </source>
</evidence>
<dbReference type="InterPro" id="IPR050373">
    <property type="entry name" value="Fibrinogen_C-term_domain"/>
</dbReference>
<reference evidence="3" key="1">
    <citation type="submission" date="2021-10" db="EMBL/GenBank/DDBJ databases">
        <title>Tropical sea cucumber genome reveals ecological adaptation and Cuvierian tubules defense mechanism.</title>
        <authorList>
            <person name="Chen T."/>
        </authorList>
    </citation>
    <scope>NUCLEOTIDE SEQUENCE</scope>
    <source>
        <strain evidence="3">Nanhai2018</strain>
        <tissue evidence="3">Muscle</tissue>
    </source>
</reference>
<proteinExistence type="predicted"/>
<dbReference type="EMBL" id="JAIZAY010000011">
    <property type="protein sequence ID" value="KAJ8033379.1"/>
    <property type="molecule type" value="Genomic_DNA"/>
</dbReference>
<dbReference type="SUPFAM" id="SSF56496">
    <property type="entry name" value="Fibrinogen C-terminal domain-like"/>
    <property type="match status" value="2"/>
</dbReference>
<keyword evidence="4" id="KW-1185">Reference proteome</keyword>
<dbReference type="NCBIfam" id="NF040941">
    <property type="entry name" value="GGGWT_bact"/>
    <property type="match status" value="2"/>
</dbReference>
<dbReference type="Pfam" id="PF12714">
    <property type="entry name" value="TILa"/>
    <property type="match status" value="1"/>
</dbReference>
<dbReference type="Proteomes" id="UP001152320">
    <property type="component" value="Chromosome 11"/>
</dbReference>
<keyword evidence="1" id="KW-0732">Signal</keyword>
<protein>
    <submittedName>
        <fullName evidence="3">Ryncolin-2</fullName>
    </submittedName>
</protein>
<dbReference type="OrthoDB" id="7250310at2759"/>
<feature type="signal peptide" evidence="1">
    <location>
        <begin position="1"/>
        <end position="32"/>
    </location>
</feature>
<comment type="caution">
    <text evidence="3">The sequence shown here is derived from an EMBL/GenBank/DDBJ whole genome shotgun (WGS) entry which is preliminary data.</text>
</comment>
<sequence>MHSLRRTMSQFSHQSFVKLFLYLCWISGSVFGQELNNYRNSGSSDSSIGSSYFFYQQPEYPRDCTEVKNQCSTNNLSGVYLIKPDGYSEPFEVYCDNTVDSGGWTVIYRVKDGSVLLNRHWRENKFGFGFLSQEFWLGNDKLSFLTNQKAYELRIDVTSTDGLSFHVTYDSFRISDEFGEYKLTSVGEYNGTEDEINSFLCPQNVEGLVYVSPGCSQRCSCISGQFSCNAYQCSSNAVCEERSGVLQCYCIEGYTGDGVICDRDTPPSDCQDVYDRGSTDNGVYQIKPTNWQGEPFDVYCNMTDGGGWTVFQRRLDGSQNFHLYWSNYKNGFGRLDHEFWLGNDKLHSLTTQKSYELRIDLVNRYGAPYYAKYSSFRISDENDKYRLSMGSYSEGDAGNQMSYNNGQPFTTRDRDNDAYSGGNCATYRYYWCGSYCNYNGAWWYNYCGNAYLNSPYGSNCFYWYNLPGSGCNIKYAEMKLRPT</sequence>
<feature type="domain" description="Fibrinogen C-terminal" evidence="2">
    <location>
        <begin position="55"/>
        <end position="192"/>
    </location>
</feature>
<evidence type="ECO:0000256" key="1">
    <source>
        <dbReference type="SAM" id="SignalP"/>
    </source>
</evidence>
<organism evidence="3 4">
    <name type="scientific">Holothuria leucospilota</name>
    <name type="common">Black long sea cucumber</name>
    <name type="synonym">Mertensiothuria leucospilota</name>
    <dbReference type="NCBI Taxonomy" id="206669"/>
    <lineage>
        <taxon>Eukaryota</taxon>
        <taxon>Metazoa</taxon>
        <taxon>Echinodermata</taxon>
        <taxon>Eleutherozoa</taxon>
        <taxon>Echinozoa</taxon>
        <taxon>Holothuroidea</taxon>
        <taxon>Aspidochirotacea</taxon>
        <taxon>Aspidochirotida</taxon>
        <taxon>Holothuriidae</taxon>
        <taxon>Holothuria</taxon>
    </lineage>
</organism>
<name>A0A9Q1BVK8_HOLLE</name>
<dbReference type="InterPro" id="IPR014716">
    <property type="entry name" value="Fibrinogen_a/b/g_C_1"/>
</dbReference>
<dbReference type="GO" id="GO:0005615">
    <property type="term" value="C:extracellular space"/>
    <property type="evidence" value="ECO:0007669"/>
    <property type="project" value="TreeGrafter"/>
</dbReference>
<dbReference type="PANTHER" id="PTHR19143">
    <property type="entry name" value="FIBRINOGEN/TENASCIN/ANGIOPOEITIN"/>
    <property type="match status" value="1"/>
</dbReference>
<dbReference type="CDD" id="cd00087">
    <property type="entry name" value="FReD"/>
    <property type="match status" value="1"/>
</dbReference>
<dbReference type="Gene3D" id="3.90.215.10">
    <property type="entry name" value="Gamma Fibrinogen, chain A, domain 1"/>
    <property type="match status" value="2"/>
</dbReference>
<feature type="chain" id="PRO_5040395655" evidence="1">
    <location>
        <begin position="33"/>
        <end position="483"/>
    </location>
</feature>
<gene>
    <name evidence="3" type="ORF">HOLleu_23599</name>
</gene>
<dbReference type="InterPro" id="IPR025615">
    <property type="entry name" value="TILa_dom"/>
</dbReference>
<evidence type="ECO:0000313" key="3">
    <source>
        <dbReference type="EMBL" id="KAJ8033379.1"/>
    </source>
</evidence>
<dbReference type="PROSITE" id="PS01186">
    <property type="entry name" value="EGF_2"/>
    <property type="match status" value="1"/>
</dbReference>